<dbReference type="InterPro" id="IPR042229">
    <property type="entry name" value="Listeria/Bacterioides_rpt_sf"/>
</dbReference>
<dbReference type="SUPFAM" id="SSF49265">
    <property type="entry name" value="Fibronectin type III"/>
    <property type="match status" value="1"/>
</dbReference>
<dbReference type="Proteomes" id="UP001597394">
    <property type="component" value="Unassembled WGS sequence"/>
</dbReference>
<evidence type="ECO:0000313" key="3">
    <source>
        <dbReference type="EMBL" id="MFD2545092.1"/>
    </source>
</evidence>
<dbReference type="EMBL" id="JBHULG010000002">
    <property type="protein sequence ID" value="MFD2545092.1"/>
    <property type="molecule type" value="Genomic_DNA"/>
</dbReference>
<dbReference type="Pfam" id="PF18657">
    <property type="entry name" value="YDG"/>
    <property type="match status" value="1"/>
</dbReference>
<organism evidence="3 4">
    <name type="scientific">Kaistella montana</name>
    <dbReference type="NCBI Taxonomy" id="1849733"/>
    <lineage>
        <taxon>Bacteria</taxon>
        <taxon>Pseudomonadati</taxon>
        <taxon>Bacteroidota</taxon>
        <taxon>Flavobacteriia</taxon>
        <taxon>Flavobacteriales</taxon>
        <taxon>Weeksellaceae</taxon>
        <taxon>Chryseobacterium group</taxon>
        <taxon>Kaistella</taxon>
    </lineage>
</organism>
<accession>A0ABW5K878</accession>
<dbReference type="InterPro" id="IPR013783">
    <property type="entry name" value="Ig-like_fold"/>
</dbReference>
<dbReference type="SUPFAM" id="SSF49373">
    <property type="entry name" value="Invasin/intimin cell-adhesion fragments"/>
    <property type="match status" value="2"/>
</dbReference>
<comment type="caution">
    <text evidence="3">The sequence shown here is derived from an EMBL/GenBank/DDBJ whole genome shotgun (WGS) entry which is preliminary data.</text>
</comment>
<evidence type="ECO:0000256" key="1">
    <source>
        <dbReference type="ARBA" id="ARBA00004196"/>
    </source>
</evidence>
<protein>
    <submittedName>
        <fullName evidence="3">YDG domain-containing protein</fullName>
    </submittedName>
</protein>
<gene>
    <name evidence="3" type="ORF">ACFSO8_06405</name>
</gene>
<comment type="subcellular location">
    <subcellularLocation>
        <location evidence="1">Cell envelope</location>
    </subcellularLocation>
</comment>
<dbReference type="Pfam" id="PF09479">
    <property type="entry name" value="Flg_new"/>
    <property type="match status" value="1"/>
</dbReference>
<dbReference type="RefSeq" id="WP_255928821.1">
    <property type="nucleotide sequence ID" value="NZ_JANFQP010000002.1"/>
</dbReference>
<dbReference type="InterPro" id="IPR044060">
    <property type="entry name" value="Bacterial_rp_domain"/>
</dbReference>
<dbReference type="InterPro" id="IPR008964">
    <property type="entry name" value="Invasin/intimin_cell_adhesion"/>
</dbReference>
<dbReference type="InterPro" id="IPR041248">
    <property type="entry name" value="YDG"/>
</dbReference>
<dbReference type="PROSITE" id="PS50853">
    <property type="entry name" value="FN3"/>
    <property type="match status" value="1"/>
</dbReference>
<evidence type="ECO:0000259" key="2">
    <source>
        <dbReference type="PROSITE" id="PS50853"/>
    </source>
</evidence>
<dbReference type="InterPro" id="IPR013378">
    <property type="entry name" value="InlB-like_B-rpt"/>
</dbReference>
<name>A0ABW5K878_9FLAO</name>
<dbReference type="Gene3D" id="2.60.120.260">
    <property type="entry name" value="Galactose-binding domain-like"/>
    <property type="match status" value="1"/>
</dbReference>
<dbReference type="Gene3D" id="2.60.40.10">
    <property type="entry name" value="Immunoglobulins"/>
    <property type="match status" value="1"/>
</dbReference>
<dbReference type="InterPro" id="IPR036116">
    <property type="entry name" value="FN3_sf"/>
</dbReference>
<dbReference type="Gene3D" id="2.60.40.4270">
    <property type="entry name" value="Listeria-Bacteroides repeat domain"/>
    <property type="match status" value="1"/>
</dbReference>
<dbReference type="CDD" id="cd00063">
    <property type="entry name" value="FN3"/>
    <property type="match status" value="1"/>
</dbReference>
<reference evidence="4" key="1">
    <citation type="journal article" date="2019" name="Int. J. Syst. Evol. Microbiol.">
        <title>The Global Catalogue of Microorganisms (GCM) 10K type strain sequencing project: providing services to taxonomists for standard genome sequencing and annotation.</title>
        <authorList>
            <consortium name="The Broad Institute Genomics Platform"/>
            <consortium name="The Broad Institute Genome Sequencing Center for Infectious Disease"/>
            <person name="Wu L."/>
            <person name="Ma J."/>
        </authorList>
    </citation>
    <scope>NUCLEOTIDE SEQUENCE [LARGE SCALE GENOMIC DNA]</scope>
    <source>
        <strain evidence="4">KCTC 52204</strain>
    </source>
</reference>
<feature type="domain" description="Fibronectin type-III" evidence="2">
    <location>
        <begin position="790"/>
        <end position="883"/>
    </location>
</feature>
<sequence length="1402" mass="148125">MNKKRPFYRRTTLALFMLLCSFWGWGQVLLTEDFNYTFGSPLTSNGWAVTSSLGTAPIDVTTGLSFPGYAGSNIGGAANIDNNGEDVNKTFAPSGTGALYVSFMLQTSSTTSAGGYFLNLGPNPIGNTFVARLFVNATGTGVGISESATAPATFVSITPGNTYLVVLKKTASQTSLYVFNSLPSAEPLTADQSYDSSTSSVTVDKVGSFALRQYNTTQRQIVDGIRVAGNWTDIFPATPSFTLTYTAGANGTIVGTSPQTVQQGSISTPITAIPNTGYHFVNWSDGSITNPRIDVNVQANLNVTANFAINQYTVSYNGNGATSGAVPVDAVPHHYGTSVTVLGAGDLAKTGFSFNGWNTSANGSGISYAAGATINSIGSNTTLYAQWLDYSMQPQTISFGALSNQTYGNAGFNLSATSSSGLPISYTSSDENVASVSGNTLTITGAGNTTITATQAGNENYQAAEPVAQTLTIVPKALSITGLAVTPKPYDGTTTATYTGGSLSGVVASDDVSFTGTVAFNDATAGENKAMTSNFTLAGTKQTNYTLDQPVLTGTINKADQSITDFVDLIKNNNDLPFTLPATTNAGQTVNYTSSNQNVATFSGNTVTIVGIGTTTISATAAGNDNYNAFPGDVLLTVNFNATASPTAIAATLVSMNGFTANWNAMTGAETYVVDVSESHPVATNLNEGFESGLPTSYTSGNVTLNGKQWSITDVIRGTERNSGSYSAQLRSATGSNIISPALNKVTKIDFYVKSSTSGGSVQVNISTDGGSTWTKAPGSPFTELATTWTPISITLPTATTAPTLIQFRRAVGTIYIDDVIIDYTDSQLTPHSGSPYTVTAPATSVEVTGLSADTPYVYTVKAVNASITSAASNSVEVTTLAVPTWNGTAWNITPDATQPAIINGDYSGPAFESQSLTVNEEKNLTVNTYVKTGNVTNNGNIIVANNANFVQTGTFTAGNDSSFKVRRDSKEVIRQAYINWSSPMKESTQTLKAFSYGKLADGVTNQSTTGTVDNRFYTYNNGGYVQVADPYTATFNLPGNGYLIRTPNDFTTTPQVFQAQFEGKVPNSGDINFDHFALGGSFILLGNPYPSAISINDFWTRNPDTTGTVYIWNSSATMDGNGNYLGTNYNTYSSAGSVPTGAINGYIPVGQAFFVDRTYIDPFVFTNSMRRTAETGTYSKGTTNDRFWLEMKTPSGAKPQLLLAFNTAASTGYDQGYDAKMIDNNADVLYTTVDDKKLVIDAHGAFNETDSFSLDANFAQAGTYTINILQKEGIFSDSQKIFLKDNVTGTLTDLSAGAYSFNADAGVQSKRFTLGFNTDRTLGTDITTKSEVTIFSASKDVHVKADEKITAVEIYNMSGQLIASDKSQAKEKIIAVPYTGVVLVKVKLENGRTPMKKLILQ</sequence>
<keyword evidence="4" id="KW-1185">Reference proteome</keyword>
<dbReference type="Pfam" id="PF18998">
    <property type="entry name" value="Flg_new_2"/>
    <property type="match status" value="1"/>
</dbReference>
<proteinExistence type="predicted"/>
<dbReference type="Gene3D" id="2.60.40.1080">
    <property type="match status" value="2"/>
</dbReference>
<evidence type="ECO:0000313" key="4">
    <source>
        <dbReference type="Proteomes" id="UP001597394"/>
    </source>
</evidence>
<dbReference type="InterPro" id="IPR003961">
    <property type="entry name" value="FN3_dom"/>
</dbReference>